<dbReference type="PANTHER" id="PTHR37167:SF1">
    <property type="entry name" value="1,4-DIHYDROXY-6-NAPHTOATE SYNTHASE"/>
    <property type="match status" value="1"/>
</dbReference>
<keyword evidence="6" id="KW-1185">Reference proteome</keyword>
<proteinExistence type="inferred from homology"/>
<dbReference type="HAMAP" id="MF_00996">
    <property type="entry name" value="MqnD"/>
    <property type="match status" value="1"/>
</dbReference>
<evidence type="ECO:0000256" key="4">
    <source>
        <dbReference type="HAMAP-Rule" id="MF_00996"/>
    </source>
</evidence>
<dbReference type="UniPathway" id="UPA00079"/>
<evidence type="ECO:0000256" key="2">
    <source>
        <dbReference type="ARBA" id="ARBA00022428"/>
    </source>
</evidence>
<evidence type="ECO:0000313" key="5">
    <source>
        <dbReference type="EMBL" id="QES90407.1"/>
    </source>
</evidence>
<evidence type="ECO:0000256" key="1">
    <source>
        <dbReference type="ARBA" id="ARBA00004863"/>
    </source>
</evidence>
<comment type="function">
    <text evidence="4">Catalyzes the conversion of cyclic dehypoxanthine futalosine (cyclic DHFL) into 1,4-dihydroxy-6-naphthoate, a step in the biosynthesis of menaquinone (MK, vitamin K2).</text>
</comment>
<dbReference type="InterPro" id="IPR030869">
    <property type="entry name" value="MqnD"/>
</dbReference>
<comment type="pathway">
    <text evidence="1 4">Quinol/quinone metabolism; menaquinone biosynthesis.</text>
</comment>
<dbReference type="KEGG" id="arac:E0W69_017690"/>
<name>A0A5P2G5D0_9BACT</name>
<dbReference type="EMBL" id="CP044016">
    <property type="protein sequence ID" value="QES90407.1"/>
    <property type="molecule type" value="Genomic_DNA"/>
</dbReference>
<dbReference type="RefSeq" id="WP_131331389.1">
    <property type="nucleotide sequence ID" value="NZ_CP044016.1"/>
</dbReference>
<dbReference type="OrthoDB" id="9809439at2"/>
<gene>
    <name evidence="4" type="primary">mqnD</name>
    <name evidence="5" type="ORF">E0W69_017690</name>
</gene>
<dbReference type="EC" id="4.1.99.29" evidence="4"/>
<keyword evidence="2 4" id="KW-0474">Menaquinone biosynthesis</keyword>
<dbReference type="AlphaFoldDB" id="A0A5P2G5D0"/>
<feature type="binding site" evidence="4">
    <location>
        <begin position="109"/>
        <end position="110"/>
    </location>
    <ligand>
        <name>substrate</name>
    </ligand>
</feature>
<dbReference type="Pfam" id="PF02621">
    <property type="entry name" value="VitK2_biosynth"/>
    <property type="match status" value="1"/>
</dbReference>
<protein>
    <recommendedName>
        <fullName evidence="4">1,4-dihydroxy-6-naphtoate synthase</fullName>
        <ecNumber evidence="4">4.1.99.29</ecNumber>
    </recommendedName>
    <alternativeName>
        <fullName evidence="4">Menaquinone biosynthetic enzyme MqnD</fullName>
    </alternativeName>
</protein>
<organism evidence="5 6">
    <name type="scientific">Rhizosphaericola mali</name>
    <dbReference type="NCBI Taxonomy" id="2545455"/>
    <lineage>
        <taxon>Bacteria</taxon>
        <taxon>Pseudomonadati</taxon>
        <taxon>Bacteroidota</taxon>
        <taxon>Chitinophagia</taxon>
        <taxon>Chitinophagales</taxon>
        <taxon>Chitinophagaceae</taxon>
        <taxon>Rhizosphaericola</taxon>
    </lineage>
</organism>
<dbReference type="Proteomes" id="UP000292424">
    <property type="component" value="Chromosome"/>
</dbReference>
<feature type="active site" description="Proton acceptor" evidence="4">
    <location>
        <position position="147"/>
    </location>
</feature>
<keyword evidence="3 4" id="KW-0456">Lyase</keyword>
<comment type="catalytic activity">
    <reaction evidence="4">
        <text>cyclic dehypoxanthinylfutalosinate = 1,4-dihydroxy-6-naphthoate + dihydroxyacetone</text>
        <dbReference type="Rhea" id="RHEA:33087"/>
        <dbReference type="ChEBI" id="CHEBI:16016"/>
        <dbReference type="ChEBI" id="CHEBI:64254"/>
        <dbReference type="ChEBI" id="CHEBI:64270"/>
        <dbReference type="EC" id="4.1.99.29"/>
    </reaction>
</comment>
<accession>A0A5P2G5D0</accession>
<reference evidence="5 6" key="1">
    <citation type="submission" date="2019-09" db="EMBL/GenBank/DDBJ databases">
        <title>Complete genome sequence of Arachidicoccus sp. B3-10 isolated from apple orchard soil.</title>
        <authorList>
            <person name="Kim H.S."/>
            <person name="Han K.-I."/>
            <person name="Suh M.K."/>
            <person name="Lee K.C."/>
            <person name="Eom M.K."/>
            <person name="Kim J.-S."/>
            <person name="Kang S.W."/>
            <person name="Sin Y."/>
            <person name="Lee J.-S."/>
        </authorList>
    </citation>
    <scope>NUCLEOTIDE SEQUENCE [LARGE SCALE GENOMIC DNA]</scope>
    <source>
        <strain evidence="5 6">B3-10</strain>
    </source>
</reference>
<comment type="similarity">
    <text evidence="4">Belongs to the MqnA/MqnD family. MqnD subfamily.</text>
</comment>
<dbReference type="CDD" id="cd13635">
    <property type="entry name" value="PBP2_Ttha1568_Mqnd"/>
    <property type="match status" value="1"/>
</dbReference>
<dbReference type="SUPFAM" id="SSF53850">
    <property type="entry name" value="Periplasmic binding protein-like II"/>
    <property type="match status" value="1"/>
</dbReference>
<dbReference type="InterPro" id="IPR003773">
    <property type="entry name" value="Menaquinone_biosynth"/>
</dbReference>
<evidence type="ECO:0000256" key="3">
    <source>
        <dbReference type="ARBA" id="ARBA00023239"/>
    </source>
</evidence>
<sequence length="283" mass="31862">MKLSLGFSPCPNDTFIFDALVNHKIDTDGLEFDLHLEDVQTLNNWAKEGKLDFSKISYGVLPRILSEYCVLDSGGALGMGVGPLLIASNPMAAEEVHAHQIAIPGVDTTAHLLFSLAYPDAKNKEFVVFNEVEDFVKDGKGLGVIIHENRFTYQKRGLVKLIDLGDYWEKTTHAPIPLGGIVAKRNQPFKLLKKMNNLIRNSIEYAYIHHKDQLAEYVKMHAQEMEEEVMRQHINLYVNNFSFSLGDKGKKAIFQVLDVYNNLHAENQISKESIFAAELQTVA</sequence>
<feature type="binding site" evidence="4">
    <location>
        <begin position="55"/>
        <end position="57"/>
    </location>
    <ligand>
        <name>substrate</name>
    </ligand>
</feature>
<dbReference type="GO" id="GO:0016830">
    <property type="term" value="F:carbon-carbon lyase activity"/>
    <property type="evidence" value="ECO:0007669"/>
    <property type="project" value="UniProtKB-UniRule"/>
</dbReference>
<dbReference type="GO" id="GO:0009234">
    <property type="term" value="P:menaquinone biosynthetic process"/>
    <property type="evidence" value="ECO:0007669"/>
    <property type="project" value="UniProtKB-UniRule"/>
</dbReference>
<dbReference type="PANTHER" id="PTHR37167">
    <property type="entry name" value="1,4-DIHYDROXY-6-NAPHTOATE SYNTHASE"/>
    <property type="match status" value="1"/>
</dbReference>
<dbReference type="Gene3D" id="3.40.190.10">
    <property type="entry name" value="Periplasmic binding protein-like II"/>
    <property type="match status" value="2"/>
</dbReference>
<evidence type="ECO:0000313" key="6">
    <source>
        <dbReference type="Proteomes" id="UP000292424"/>
    </source>
</evidence>